<evidence type="ECO:0000256" key="6">
    <source>
        <dbReference type="ARBA" id="ARBA00023163"/>
    </source>
</evidence>
<organism evidence="9 10">
    <name type="scientific">Oribacterium parvum</name>
    <dbReference type="NCBI Taxonomy" id="1501329"/>
    <lineage>
        <taxon>Bacteria</taxon>
        <taxon>Bacillati</taxon>
        <taxon>Bacillota</taxon>
        <taxon>Clostridia</taxon>
        <taxon>Lachnospirales</taxon>
        <taxon>Lachnospiraceae</taxon>
        <taxon>Oribacterium</taxon>
    </lineage>
</organism>
<evidence type="ECO:0000256" key="4">
    <source>
        <dbReference type="ARBA" id="ARBA00023015"/>
    </source>
</evidence>
<evidence type="ECO:0000256" key="1">
    <source>
        <dbReference type="ARBA" id="ARBA00007957"/>
    </source>
</evidence>
<dbReference type="GO" id="GO:0008270">
    <property type="term" value="F:zinc ion binding"/>
    <property type="evidence" value="ECO:0007669"/>
    <property type="project" value="TreeGrafter"/>
</dbReference>
<keyword evidence="3 7" id="KW-0862">Zinc</keyword>
<keyword evidence="6" id="KW-0804">Transcription</keyword>
<feature type="binding site" evidence="8">
    <location>
        <position position="116"/>
    </location>
    <ligand>
        <name>Fe cation</name>
        <dbReference type="ChEBI" id="CHEBI:24875"/>
    </ligand>
</feature>
<feature type="binding site" evidence="7">
    <location>
        <position position="82"/>
    </location>
    <ligand>
        <name>Zn(2+)</name>
        <dbReference type="ChEBI" id="CHEBI:29105"/>
    </ligand>
</feature>
<dbReference type="PANTHER" id="PTHR33202">
    <property type="entry name" value="ZINC UPTAKE REGULATION PROTEIN"/>
    <property type="match status" value="1"/>
</dbReference>
<reference evidence="9" key="1">
    <citation type="submission" date="2020-04" db="EMBL/GenBank/DDBJ databases">
        <title>Deep metagenomics examines the oral microbiome during advanced dental caries in children, revealing novel taxa and co-occurrences with host molecules.</title>
        <authorList>
            <person name="Baker J.L."/>
            <person name="Morton J.T."/>
            <person name="Dinis M."/>
            <person name="Alvarez R."/>
            <person name="Tran N.C."/>
            <person name="Knight R."/>
            <person name="Edlund A."/>
        </authorList>
    </citation>
    <scope>NUCLEOTIDE SEQUENCE</scope>
    <source>
        <strain evidence="9">JCVI_24_bin.2</strain>
    </source>
</reference>
<evidence type="ECO:0000256" key="7">
    <source>
        <dbReference type="PIRSR" id="PIRSR602481-1"/>
    </source>
</evidence>
<keyword evidence="5" id="KW-0238">DNA-binding</keyword>
<dbReference type="SUPFAM" id="SSF46785">
    <property type="entry name" value="Winged helix' DNA-binding domain"/>
    <property type="match status" value="1"/>
</dbReference>
<evidence type="ECO:0000313" key="10">
    <source>
        <dbReference type="Proteomes" id="UP000709351"/>
    </source>
</evidence>
<comment type="cofactor">
    <cofactor evidence="7">
        <name>Zn(2+)</name>
        <dbReference type="ChEBI" id="CHEBI:29105"/>
    </cofactor>
    <text evidence="7">Binds 1 zinc ion per subunit.</text>
</comment>
<comment type="cofactor">
    <cofactor evidence="8">
        <name>Mn(2+)</name>
        <dbReference type="ChEBI" id="CHEBI:29035"/>
    </cofactor>
    <cofactor evidence="8">
        <name>Fe(2+)</name>
        <dbReference type="ChEBI" id="CHEBI:29033"/>
    </cofactor>
    <text evidence="8">Binds 1 Mn(2+) or Fe(2+) ion per subunit.</text>
</comment>
<keyword evidence="4" id="KW-0805">Transcription regulation</keyword>
<feature type="binding site" evidence="8">
    <location>
        <position position="94"/>
    </location>
    <ligand>
        <name>Fe cation</name>
        <dbReference type="ChEBI" id="CHEBI:24875"/>
    </ligand>
</feature>
<dbReference type="GO" id="GO:0000976">
    <property type="term" value="F:transcription cis-regulatory region binding"/>
    <property type="evidence" value="ECO:0007669"/>
    <property type="project" value="TreeGrafter"/>
</dbReference>
<dbReference type="GO" id="GO:0003700">
    <property type="term" value="F:DNA-binding transcription factor activity"/>
    <property type="evidence" value="ECO:0007669"/>
    <property type="project" value="InterPro"/>
</dbReference>
<accession>A0A930GXV4</accession>
<comment type="similarity">
    <text evidence="1">Belongs to the Fur family.</text>
</comment>
<evidence type="ECO:0000256" key="3">
    <source>
        <dbReference type="ARBA" id="ARBA00022833"/>
    </source>
</evidence>
<evidence type="ECO:0000313" key="9">
    <source>
        <dbReference type="EMBL" id="MBF1284011.1"/>
    </source>
</evidence>
<dbReference type="Pfam" id="PF01475">
    <property type="entry name" value="FUR"/>
    <property type="match status" value="1"/>
</dbReference>
<evidence type="ECO:0000256" key="2">
    <source>
        <dbReference type="ARBA" id="ARBA00022491"/>
    </source>
</evidence>
<dbReference type="RefSeq" id="WP_314828266.1">
    <property type="nucleotide sequence ID" value="NZ_CAUVJN010000063.1"/>
</dbReference>
<feature type="binding site" evidence="7">
    <location>
        <position position="79"/>
    </location>
    <ligand>
        <name>Zn(2+)</name>
        <dbReference type="ChEBI" id="CHEBI:29105"/>
    </ligand>
</feature>
<dbReference type="GO" id="GO:0045892">
    <property type="term" value="P:negative regulation of DNA-templated transcription"/>
    <property type="evidence" value="ECO:0007669"/>
    <property type="project" value="TreeGrafter"/>
</dbReference>
<dbReference type="Proteomes" id="UP000709351">
    <property type="component" value="Unassembled WGS sequence"/>
</dbReference>
<keyword evidence="7" id="KW-0479">Metal-binding</keyword>
<dbReference type="InterPro" id="IPR043135">
    <property type="entry name" value="Fur_C"/>
</dbReference>
<protein>
    <submittedName>
        <fullName evidence="9">Transcriptional repressor</fullName>
    </submittedName>
</protein>
<dbReference type="InterPro" id="IPR002481">
    <property type="entry name" value="FUR"/>
</dbReference>
<evidence type="ECO:0000256" key="5">
    <source>
        <dbReference type="ARBA" id="ARBA00023125"/>
    </source>
</evidence>
<dbReference type="InterPro" id="IPR036388">
    <property type="entry name" value="WH-like_DNA-bd_sf"/>
</dbReference>
<gene>
    <name evidence="9" type="ORF">HXM93_05700</name>
</gene>
<proteinExistence type="inferred from homology"/>
<dbReference type="EMBL" id="JABZRD010000332">
    <property type="protein sequence ID" value="MBF1284011.1"/>
    <property type="molecule type" value="Genomic_DNA"/>
</dbReference>
<feature type="binding site" evidence="7">
    <location>
        <position position="127"/>
    </location>
    <ligand>
        <name>Zn(2+)</name>
        <dbReference type="ChEBI" id="CHEBI:29105"/>
    </ligand>
</feature>
<feature type="binding site" evidence="7">
    <location>
        <position position="124"/>
    </location>
    <ligand>
        <name>Zn(2+)</name>
        <dbReference type="ChEBI" id="CHEBI:29105"/>
    </ligand>
</feature>
<dbReference type="PANTHER" id="PTHR33202:SF7">
    <property type="entry name" value="FERRIC UPTAKE REGULATION PROTEIN"/>
    <property type="match status" value="1"/>
</dbReference>
<keyword evidence="2" id="KW-0678">Repressor</keyword>
<name>A0A930GXV4_9FIRM</name>
<dbReference type="GO" id="GO:1900376">
    <property type="term" value="P:regulation of secondary metabolite biosynthetic process"/>
    <property type="evidence" value="ECO:0007669"/>
    <property type="project" value="TreeGrafter"/>
</dbReference>
<comment type="caution">
    <text evidence="9">The sequence shown here is derived from an EMBL/GenBank/DDBJ whole genome shotgun (WGS) entry which is preliminary data.</text>
</comment>
<dbReference type="Gene3D" id="1.10.10.10">
    <property type="entry name" value="Winged helix-like DNA-binding domain superfamily/Winged helix DNA-binding domain"/>
    <property type="match status" value="1"/>
</dbReference>
<dbReference type="Gene3D" id="3.30.1490.190">
    <property type="match status" value="1"/>
</dbReference>
<keyword evidence="8" id="KW-0408">Iron</keyword>
<evidence type="ECO:0000256" key="8">
    <source>
        <dbReference type="PIRSR" id="PIRSR602481-2"/>
    </source>
</evidence>
<dbReference type="CDD" id="cd07153">
    <property type="entry name" value="Fur_like"/>
    <property type="match status" value="1"/>
</dbReference>
<dbReference type="AlphaFoldDB" id="A0A930GXV4"/>
<sequence>MNYSRQRAEVLDQIRGHKDHPTADTIFAELRTKDPSISLATVYRNLKLLSDLGEIRRLSFVSGADRFDPTVKAHYHFICEKCGKVYDVPMKAAEVLDTDVLDSEVEMYIPGVITSHDLVFHGICDECGAVEGSALGAKV</sequence>
<dbReference type="InterPro" id="IPR036390">
    <property type="entry name" value="WH_DNA-bd_sf"/>
</dbReference>